<evidence type="ECO:0000256" key="4">
    <source>
        <dbReference type="ARBA" id="ARBA00022989"/>
    </source>
</evidence>
<keyword evidence="4 7" id="KW-1133">Transmembrane helix</keyword>
<dbReference type="GO" id="GO:0022857">
    <property type="term" value="F:transmembrane transporter activity"/>
    <property type="evidence" value="ECO:0007669"/>
    <property type="project" value="InterPro"/>
</dbReference>
<evidence type="ECO:0000256" key="6">
    <source>
        <dbReference type="ARBA" id="ARBA00037968"/>
    </source>
</evidence>
<organism evidence="8 9">
    <name type="scientific">Cytospora schulzeri</name>
    <dbReference type="NCBI Taxonomy" id="448051"/>
    <lineage>
        <taxon>Eukaryota</taxon>
        <taxon>Fungi</taxon>
        <taxon>Dikarya</taxon>
        <taxon>Ascomycota</taxon>
        <taxon>Pezizomycotina</taxon>
        <taxon>Sordariomycetes</taxon>
        <taxon>Sordariomycetidae</taxon>
        <taxon>Diaporthales</taxon>
        <taxon>Cytosporaceae</taxon>
        <taxon>Cytospora</taxon>
    </lineage>
</organism>
<dbReference type="Pfam" id="PF07690">
    <property type="entry name" value="MFS_1"/>
    <property type="match status" value="1"/>
</dbReference>
<comment type="subcellular location">
    <subcellularLocation>
        <location evidence="1">Membrane</location>
        <topology evidence="1">Multi-pass membrane protein</topology>
    </subcellularLocation>
</comment>
<dbReference type="InterPro" id="IPR011701">
    <property type="entry name" value="MFS"/>
</dbReference>
<dbReference type="GO" id="GO:0016020">
    <property type="term" value="C:membrane"/>
    <property type="evidence" value="ECO:0007669"/>
    <property type="project" value="UniProtKB-SubCell"/>
</dbReference>
<protein>
    <recommendedName>
        <fullName evidence="10">Major facilitator superfamily (MFS) profile domain-containing protein</fullName>
    </recommendedName>
</protein>
<keyword evidence="5 7" id="KW-0472">Membrane</keyword>
<dbReference type="EMBL" id="LKEA01000021">
    <property type="protein sequence ID" value="ROW00404.1"/>
    <property type="molecule type" value="Genomic_DNA"/>
</dbReference>
<dbReference type="AlphaFoldDB" id="A0A423WAK7"/>
<feature type="transmembrane region" description="Helical" evidence="7">
    <location>
        <begin position="359"/>
        <end position="379"/>
    </location>
</feature>
<feature type="transmembrane region" description="Helical" evidence="7">
    <location>
        <begin position="322"/>
        <end position="347"/>
    </location>
</feature>
<keyword evidence="3 7" id="KW-0812">Transmembrane</keyword>
<evidence type="ECO:0000256" key="1">
    <source>
        <dbReference type="ARBA" id="ARBA00004141"/>
    </source>
</evidence>
<dbReference type="STRING" id="356882.A0A423WAK7"/>
<evidence type="ECO:0000256" key="2">
    <source>
        <dbReference type="ARBA" id="ARBA00022448"/>
    </source>
</evidence>
<name>A0A423WAK7_9PEZI</name>
<evidence type="ECO:0000256" key="7">
    <source>
        <dbReference type="SAM" id="Phobius"/>
    </source>
</evidence>
<comment type="caution">
    <text evidence="8">The sequence shown here is derived from an EMBL/GenBank/DDBJ whole genome shotgun (WGS) entry which is preliminary data.</text>
</comment>
<dbReference type="Gene3D" id="1.20.1250.20">
    <property type="entry name" value="MFS general substrate transporter like domains"/>
    <property type="match status" value="1"/>
</dbReference>
<feature type="transmembrane region" description="Helical" evidence="7">
    <location>
        <begin position="41"/>
        <end position="62"/>
    </location>
</feature>
<evidence type="ECO:0008006" key="10">
    <source>
        <dbReference type="Google" id="ProtNLM"/>
    </source>
</evidence>
<dbReference type="FunFam" id="1.20.1250.20:FF:000065">
    <property type="entry name" value="Putative MFS pantothenate transporter"/>
    <property type="match status" value="1"/>
</dbReference>
<feature type="transmembrane region" description="Helical" evidence="7">
    <location>
        <begin position="279"/>
        <end position="310"/>
    </location>
</feature>
<feature type="transmembrane region" description="Helical" evidence="7">
    <location>
        <begin position="212"/>
        <end position="232"/>
    </location>
</feature>
<proteinExistence type="inferred from homology"/>
<dbReference type="PANTHER" id="PTHR43791:SF28">
    <property type="entry name" value="MAJOR FACILITATOR SUPERFAMILY (MFS) PROFILE DOMAIN-CONTAINING PROTEIN"/>
    <property type="match status" value="1"/>
</dbReference>
<dbReference type="OrthoDB" id="6132182at2759"/>
<keyword evidence="2" id="KW-0813">Transport</keyword>
<dbReference type="InterPro" id="IPR036259">
    <property type="entry name" value="MFS_trans_sf"/>
</dbReference>
<comment type="similarity">
    <text evidence="6">Belongs to the major facilitator superfamily. Allantoate permease family.</text>
</comment>
<keyword evidence="9" id="KW-1185">Reference proteome</keyword>
<dbReference type="SUPFAM" id="SSF103473">
    <property type="entry name" value="MFS general substrate transporter"/>
    <property type="match status" value="1"/>
</dbReference>
<reference evidence="8 9" key="1">
    <citation type="submission" date="2015-09" db="EMBL/GenBank/DDBJ databases">
        <title>Host preference determinants of Valsa canker pathogens revealed by comparative genomics.</title>
        <authorList>
            <person name="Yin Z."/>
            <person name="Huang L."/>
        </authorList>
    </citation>
    <scope>NUCLEOTIDE SEQUENCE [LARGE SCALE GENOMIC DNA]</scope>
    <source>
        <strain evidence="8 9">03-1</strain>
    </source>
</reference>
<sequence>MSGSGCGPAKCRSASRLSLLGLVKEVFNWYPSEYPAAERKLLFKLDISILVFACLCFFVKYLDQTNISNAYVSGLKEDFGLYGNELNYFNVCYYTSYVVFQVPGMLLLSRPKLARWLLPSLEILWGVATFAQSQVTNVNQLYALRCLVGMLEAPVFAGTHFILGSWYSGPELFRRAGTWFICNPLGSMISGYLQAAAYTNLSGAGGMAGWRWLFIIDGIFTLPVALIGFMIFPGVPDSPRPFFLNENDTKLAKARLERFRIRRPEKLSLNVFKRTLGRWHIWVFVFCYIFFAWYLFGVSGCASPILYSTVNSIVKDDSEERAIIMGSMMTFGYSFQIWVPLLIFPTAGPYGAPRWQHGWPVTFVFHFLLWAGFITALVLHRRGEKKRQQTTLTATLSGAEDTSREAVDVFVNDKSTG</sequence>
<dbReference type="PANTHER" id="PTHR43791">
    <property type="entry name" value="PERMEASE-RELATED"/>
    <property type="match status" value="1"/>
</dbReference>
<gene>
    <name evidence="8" type="ORF">VMCG_07315</name>
</gene>
<evidence type="ECO:0000313" key="8">
    <source>
        <dbReference type="EMBL" id="ROW00404.1"/>
    </source>
</evidence>
<evidence type="ECO:0000256" key="3">
    <source>
        <dbReference type="ARBA" id="ARBA00022692"/>
    </source>
</evidence>
<dbReference type="Proteomes" id="UP000283895">
    <property type="component" value="Unassembled WGS sequence"/>
</dbReference>
<evidence type="ECO:0000256" key="5">
    <source>
        <dbReference type="ARBA" id="ARBA00023136"/>
    </source>
</evidence>
<evidence type="ECO:0000313" key="9">
    <source>
        <dbReference type="Proteomes" id="UP000283895"/>
    </source>
</evidence>
<accession>A0A423WAK7</accession>